<accession>A0A8S1HXB6</accession>
<protein>
    <recommendedName>
        <fullName evidence="3">F-box domain-containing protein</fullName>
    </recommendedName>
</protein>
<dbReference type="InterPro" id="IPR015915">
    <property type="entry name" value="Kelch-typ_b-propeller"/>
</dbReference>
<comment type="caution">
    <text evidence="1">The sequence shown here is derived from an EMBL/GenBank/DDBJ whole genome shotgun (WGS) entry which is preliminary data.</text>
</comment>
<dbReference type="AlphaFoldDB" id="A0A8S1HXB6"/>
<name>A0A8S1HXB6_9PELO</name>
<dbReference type="Proteomes" id="UP000835052">
    <property type="component" value="Unassembled WGS sequence"/>
</dbReference>
<dbReference type="SUPFAM" id="SSF117281">
    <property type="entry name" value="Kelch motif"/>
    <property type="match status" value="1"/>
</dbReference>
<proteinExistence type="predicted"/>
<organism evidence="1 2">
    <name type="scientific">Caenorhabditis auriculariae</name>
    <dbReference type="NCBI Taxonomy" id="2777116"/>
    <lineage>
        <taxon>Eukaryota</taxon>
        <taxon>Metazoa</taxon>
        <taxon>Ecdysozoa</taxon>
        <taxon>Nematoda</taxon>
        <taxon>Chromadorea</taxon>
        <taxon>Rhabditida</taxon>
        <taxon>Rhabditina</taxon>
        <taxon>Rhabditomorpha</taxon>
        <taxon>Rhabditoidea</taxon>
        <taxon>Rhabditidae</taxon>
        <taxon>Peloderinae</taxon>
        <taxon>Caenorhabditis</taxon>
    </lineage>
</organism>
<sequence length="639" mass="72344">MSIMDDEIGDFCVLQQLPSIVIHKILGFLRQVELQVLLEAFPQLEDVCADEFRTIDRQFKKKKYMKWNRCASEDDPLGMSERQKHCMVYFEPQRAIYSFGGESLSGASTPFEDMDRDQATYVPNASFNDLWKLDLVSMQWSRVSSQGKPMPKCKASFVAWKDELVLYGGFRPVPFLSSMRSMTTNCSEVHAYNPETNKWRQIPTVEGPSLAGHTAVVSGDLMIVYGGWGRQTILSSLSTIYVLNLVDGKWSSVVLHANPIVQPYEVAKTMLGPEEPYFPLMHASMSHMILIRDGLLLITGEMTSTDYGSAVLVEFNPLDLQGSNWRWKRIDATGRWWSPRMVPSEDGTLYPNGGCSLPNYKFHAVVAIRSEKTLRLVSMGRTRGNYHIMKTSHTEMYDACQKRCNAFLRFAKEHIDKGFIARKEGEIDESETDTVIELDGTRCVLRNCYLTQAEVKRATALQNGQRKQKELCSISLESSPDSKYPTASLDDVDLWELKTHLSSMIVQFHAKNYSVRSGGGDLPLFRLPMRNRSLRRFSLYVADIDFEPSEEDLFEKLDRIKWVSQPVQYRAAPETTDYALVGVGNEVVMHGGRVVFNETLKMMGHTYLLTQTGWAPPVTGLSCSSSSLFSFQSTSDSES</sequence>
<gene>
    <name evidence="1" type="ORF">CAUJ_LOCUS15247</name>
</gene>
<keyword evidence="2" id="KW-1185">Reference proteome</keyword>
<reference evidence="1" key="1">
    <citation type="submission" date="2020-10" db="EMBL/GenBank/DDBJ databases">
        <authorList>
            <person name="Kikuchi T."/>
        </authorList>
    </citation>
    <scope>NUCLEOTIDE SEQUENCE</scope>
    <source>
        <strain evidence="1">NKZ352</strain>
    </source>
</reference>
<evidence type="ECO:0008006" key="3">
    <source>
        <dbReference type="Google" id="ProtNLM"/>
    </source>
</evidence>
<dbReference type="GO" id="GO:1990756">
    <property type="term" value="F:ubiquitin-like ligase-substrate adaptor activity"/>
    <property type="evidence" value="ECO:0007669"/>
    <property type="project" value="TreeGrafter"/>
</dbReference>
<dbReference type="PANTHER" id="PTHR46432">
    <property type="entry name" value="F-BOX ONLY PROTEIN 42"/>
    <property type="match status" value="1"/>
</dbReference>
<dbReference type="Pfam" id="PF24681">
    <property type="entry name" value="Kelch_KLHDC2_KLHL20_DRC7"/>
    <property type="match status" value="1"/>
</dbReference>
<dbReference type="EMBL" id="CAJGYM010000169">
    <property type="protein sequence ID" value="CAD6199344.1"/>
    <property type="molecule type" value="Genomic_DNA"/>
</dbReference>
<dbReference type="PANTHER" id="PTHR46432:SF1">
    <property type="entry name" value="F-BOX ONLY PROTEIN 42"/>
    <property type="match status" value="1"/>
</dbReference>
<dbReference type="Gene3D" id="2.120.10.80">
    <property type="entry name" value="Kelch-type beta propeller"/>
    <property type="match status" value="1"/>
</dbReference>
<evidence type="ECO:0000313" key="2">
    <source>
        <dbReference type="Proteomes" id="UP000835052"/>
    </source>
</evidence>
<dbReference type="GO" id="GO:0019005">
    <property type="term" value="C:SCF ubiquitin ligase complex"/>
    <property type="evidence" value="ECO:0007669"/>
    <property type="project" value="TreeGrafter"/>
</dbReference>
<evidence type="ECO:0000313" key="1">
    <source>
        <dbReference type="EMBL" id="CAD6199344.1"/>
    </source>
</evidence>
<dbReference type="InterPro" id="IPR052821">
    <property type="entry name" value="F-box_only_SRC"/>
</dbReference>
<dbReference type="OrthoDB" id="9973021at2759"/>